<organism evidence="3 4">
    <name type="scientific">Austropuccinia psidii MF-1</name>
    <dbReference type="NCBI Taxonomy" id="1389203"/>
    <lineage>
        <taxon>Eukaryota</taxon>
        <taxon>Fungi</taxon>
        <taxon>Dikarya</taxon>
        <taxon>Basidiomycota</taxon>
        <taxon>Pucciniomycotina</taxon>
        <taxon>Pucciniomycetes</taxon>
        <taxon>Pucciniales</taxon>
        <taxon>Sphaerophragmiaceae</taxon>
        <taxon>Austropuccinia</taxon>
    </lineage>
</organism>
<reference evidence="3" key="1">
    <citation type="submission" date="2021-03" db="EMBL/GenBank/DDBJ databases">
        <title>Draft genome sequence of rust myrtle Austropuccinia psidii MF-1, a brazilian biotype.</title>
        <authorList>
            <person name="Quecine M.C."/>
            <person name="Pachon D.M.R."/>
            <person name="Bonatelli M.L."/>
            <person name="Correr F.H."/>
            <person name="Franceschini L.M."/>
            <person name="Leite T.F."/>
            <person name="Margarido G.R.A."/>
            <person name="Almeida C.A."/>
            <person name="Ferrarezi J.A."/>
            <person name="Labate C.A."/>
        </authorList>
    </citation>
    <scope>NUCLEOTIDE SEQUENCE</scope>
    <source>
        <strain evidence="3">MF-1</strain>
    </source>
</reference>
<evidence type="ECO:0000313" key="3">
    <source>
        <dbReference type="EMBL" id="MBW0513041.1"/>
    </source>
</evidence>
<keyword evidence="1" id="KW-0479">Metal-binding</keyword>
<keyword evidence="4" id="KW-1185">Reference proteome</keyword>
<keyword evidence="1" id="KW-0862">Zinc</keyword>
<dbReference type="Gene3D" id="4.10.60.10">
    <property type="entry name" value="Zinc finger, CCHC-type"/>
    <property type="match status" value="1"/>
</dbReference>
<sequence>MKNHKLLTKLPGELEHEVKCICLKESTLKEVRIRACIGRYNTNFTGDNMDNPTLEAKEAHYSEVEMKKECHNCGSHNHYSDNCPKDSKEILPKEEKTIKDKEGSEYDSNSVLNGCGDDSYSESNLIEQYLVEFEDHDFMEIRPVHSTRWKLITKNLV</sequence>
<dbReference type="InterPro" id="IPR001878">
    <property type="entry name" value="Znf_CCHC"/>
</dbReference>
<gene>
    <name evidence="3" type="ORF">O181_052756</name>
</gene>
<evidence type="ECO:0000313" key="4">
    <source>
        <dbReference type="Proteomes" id="UP000765509"/>
    </source>
</evidence>
<accession>A0A9Q3HPJ4</accession>
<dbReference type="Proteomes" id="UP000765509">
    <property type="component" value="Unassembled WGS sequence"/>
</dbReference>
<evidence type="ECO:0000256" key="1">
    <source>
        <dbReference type="PROSITE-ProRule" id="PRU00047"/>
    </source>
</evidence>
<comment type="caution">
    <text evidence="3">The sequence shown here is derived from an EMBL/GenBank/DDBJ whole genome shotgun (WGS) entry which is preliminary data.</text>
</comment>
<dbReference type="PROSITE" id="PS50158">
    <property type="entry name" value="ZF_CCHC"/>
    <property type="match status" value="1"/>
</dbReference>
<name>A0A9Q3HPJ4_9BASI</name>
<protein>
    <recommendedName>
        <fullName evidence="2">CCHC-type domain-containing protein</fullName>
    </recommendedName>
</protein>
<proteinExistence type="predicted"/>
<evidence type="ECO:0000259" key="2">
    <source>
        <dbReference type="PROSITE" id="PS50158"/>
    </source>
</evidence>
<dbReference type="GO" id="GO:0008270">
    <property type="term" value="F:zinc ion binding"/>
    <property type="evidence" value="ECO:0007669"/>
    <property type="project" value="UniProtKB-KW"/>
</dbReference>
<keyword evidence="1" id="KW-0863">Zinc-finger</keyword>
<dbReference type="GO" id="GO:0003676">
    <property type="term" value="F:nucleic acid binding"/>
    <property type="evidence" value="ECO:0007669"/>
    <property type="project" value="InterPro"/>
</dbReference>
<dbReference type="EMBL" id="AVOT02023141">
    <property type="protein sequence ID" value="MBW0513041.1"/>
    <property type="molecule type" value="Genomic_DNA"/>
</dbReference>
<feature type="domain" description="CCHC-type" evidence="2">
    <location>
        <begin position="70"/>
        <end position="85"/>
    </location>
</feature>
<dbReference type="AlphaFoldDB" id="A0A9Q3HPJ4"/>